<dbReference type="OrthoDB" id="194443at2759"/>
<feature type="domain" description="BTB" evidence="1">
    <location>
        <begin position="25"/>
        <end position="96"/>
    </location>
</feature>
<dbReference type="PANTHER" id="PTHR47843:SF2">
    <property type="entry name" value="BTB DOMAIN-CONTAINING PROTEIN"/>
    <property type="match status" value="1"/>
</dbReference>
<keyword evidence="3" id="KW-1185">Reference proteome</keyword>
<dbReference type="EMBL" id="JAADJZ010000009">
    <property type="protein sequence ID" value="KAF2872412.1"/>
    <property type="molecule type" value="Genomic_DNA"/>
</dbReference>
<evidence type="ECO:0000313" key="2">
    <source>
        <dbReference type="EMBL" id="KAF2872412.1"/>
    </source>
</evidence>
<comment type="caution">
    <text evidence="2">The sequence shown here is derived from an EMBL/GenBank/DDBJ whole genome shotgun (WGS) entry which is preliminary data.</text>
</comment>
<dbReference type="InterPro" id="IPR000210">
    <property type="entry name" value="BTB/POZ_dom"/>
</dbReference>
<dbReference type="InterPro" id="IPR011333">
    <property type="entry name" value="SKP1/BTB/POZ_sf"/>
</dbReference>
<protein>
    <recommendedName>
        <fullName evidence="1">BTB domain-containing protein</fullName>
    </recommendedName>
</protein>
<name>A0A7C8IAM6_9PLEO</name>
<evidence type="ECO:0000259" key="1">
    <source>
        <dbReference type="PROSITE" id="PS50097"/>
    </source>
</evidence>
<dbReference type="Gene3D" id="3.30.710.10">
    <property type="entry name" value="Potassium Channel Kv1.1, Chain A"/>
    <property type="match status" value="1"/>
</dbReference>
<accession>A0A7C8IAM6</accession>
<reference evidence="2 3" key="1">
    <citation type="submission" date="2020-01" db="EMBL/GenBank/DDBJ databases">
        <authorList>
            <consortium name="DOE Joint Genome Institute"/>
            <person name="Haridas S."/>
            <person name="Albert R."/>
            <person name="Binder M."/>
            <person name="Bloem J."/>
            <person name="Labutti K."/>
            <person name="Salamov A."/>
            <person name="Andreopoulos B."/>
            <person name="Baker S.E."/>
            <person name="Barry K."/>
            <person name="Bills G."/>
            <person name="Bluhm B.H."/>
            <person name="Cannon C."/>
            <person name="Castanera R."/>
            <person name="Culley D.E."/>
            <person name="Daum C."/>
            <person name="Ezra D."/>
            <person name="Gonzalez J.B."/>
            <person name="Henrissat B."/>
            <person name="Kuo A."/>
            <person name="Liang C."/>
            <person name="Lipzen A."/>
            <person name="Lutzoni F."/>
            <person name="Magnuson J."/>
            <person name="Mondo S."/>
            <person name="Nolan M."/>
            <person name="Ohm R."/>
            <person name="Pangilinan J."/>
            <person name="Park H.-J.H."/>
            <person name="Ramirez L."/>
            <person name="Alfaro M."/>
            <person name="Sun H."/>
            <person name="Tritt A."/>
            <person name="Yoshinaga Y."/>
            <person name="Zwiers L.-H.L."/>
            <person name="Turgeon B.G."/>
            <person name="Goodwin S.B."/>
            <person name="Spatafora J.W."/>
            <person name="Crous P.W."/>
            <person name="Grigoriev I.V."/>
        </authorList>
    </citation>
    <scope>NUCLEOTIDE SEQUENCE [LARGE SCALE GENOMIC DNA]</scope>
    <source>
        <strain evidence="2 3">CBS 611.86</strain>
    </source>
</reference>
<proteinExistence type="predicted"/>
<dbReference type="SUPFAM" id="SSF54695">
    <property type="entry name" value="POZ domain"/>
    <property type="match status" value="1"/>
</dbReference>
<dbReference type="CDD" id="cd18186">
    <property type="entry name" value="BTB_POZ_ZBTB_KLHL-like"/>
    <property type="match status" value="1"/>
</dbReference>
<dbReference type="Pfam" id="PF00651">
    <property type="entry name" value="BTB"/>
    <property type="match status" value="1"/>
</dbReference>
<evidence type="ECO:0000313" key="3">
    <source>
        <dbReference type="Proteomes" id="UP000481861"/>
    </source>
</evidence>
<organism evidence="2 3">
    <name type="scientific">Massariosphaeria phaeospora</name>
    <dbReference type="NCBI Taxonomy" id="100035"/>
    <lineage>
        <taxon>Eukaryota</taxon>
        <taxon>Fungi</taxon>
        <taxon>Dikarya</taxon>
        <taxon>Ascomycota</taxon>
        <taxon>Pezizomycotina</taxon>
        <taxon>Dothideomycetes</taxon>
        <taxon>Pleosporomycetidae</taxon>
        <taxon>Pleosporales</taxon>
        <taxon>Pleosporales incertae sedis</taxon>
        <taxon>Massariosphaeria</taxon>
    </lineage>
</organism>
<sequence length="242" mass="27740">MATKDEHTSAAPPLLSRVLRAGVLDEVTIEVGTGTEKTKYRPHKSFLIHYSEYFRKALSGSWKEAEDGVITLEDVEPAVFNMFVDWLYTQKLPAGIEAWYQSSDTPEDVDDMVGMEVLRIKLYVFADRFIVPILRTTLNRLIVADTTCRLAPFPDVTSYAFENLPTEDPILAFFVDTNALFCDTYGMEEAEHDLAKHPRLFLVRTIRKMTTMRSFDPPACNQCDYHEHQTEDEKEACAKQRK</sequence>
<dbReference type="PANTHER" id="PTHR47843">
    <property type="entry name" value="BTB DOMAIN-CONTAINING PROTEIN-RELATED"/>
    <property type="match status" value="1"/>
</dbReference>
<dbReference type="SMART" id="SM00225">
    <property type="entry name" value="BTB"/>
    <property type="match status" value="1"/>
</dbReference>
<dbReference type="AlphaFoldDB" id="A0A7C8IAM6"/>
<dbReference type="PROSITE" id="PS50097">
    <property type="entry name" value="BTB"/>
    <property type="match status" value="1"/>
</dbReference>
<dbReference type="Proteomes" id="UP000481861">
    <property type="component" value="Unassembled WGS sequence"/>
</dbReference>
<gene>
    <name evidence="2" type="ORF">BDV95DRAFT_606028</name>
</gene>